<accession>A0A9W8HUA8</accession>
<dbReference type="AlphaFoldDB" id="A0A9W8HUA8"/>
<dbReference type="EMBL" id="JANBUO010003866">
    <property type="protein sequence ID" value="KAJ2789220.1"/>
    <property type="molecule type" value="Genomic_DNA"/>
</dbReference>
<protein>
    <submittedName>
        <fullName evidence="2">Uncharacterized protein</fullName>
    </submittedName>
</protein>
<evidence type="ECO:0000313" key="2">
    <source>
        <dbReference type="EMBL" id="KAJ2789220.1"/>
    </source>
</evidence>
<dbReference type="Proteomes" id="UP001140094">
    <property type="component" value="Unassembled WGS sequence"/>
</dbReference>
<sequence length="159" mass="18182">MVEETHEATEACSVYPPLFYHCQPSDNLSETDSDDTAVDKTMIEWRLQHPTKLHHLSRILKHMQEPNALQIPDITLGAAPELHKSQVEMPRYIGPKNKQAREHDIDNQGANEDEDSDDGEVDENDIITYETIYIATRPQLAQPIYDKIVHHGQSRGNEE</sequence>
<feature type="non-terminal residue" evidence="2">
    <location>
        <position position="159"/>
    </location>
</feature>
<gene>
    <name evidence="2" type="ORF">H4R20_007220</name>
</gene>
<organism evidence="2 3">
    <name type="scientific">Coemansia guatemalensis</name>
    <dbReference type="NCBI Taxonomy" id="2761395"/>
    <lineage>
        <taxon>Eukaryota</taxon>
        <taxon>Fungi</taxon>
        <taxon>Fungi incertae sedis</taxon>
        <taxon>Zoopagomycota</taxon>
        <taxon>Kickxellomycotina</taxon>
        <taxon>Kickxellomycetes</taxon>
        <taxon>Kickxellales</taxon>
        <taxon>Kickxellaceae</taxon>
        <taxon>Coemansia</taxon>
    </lineage>
</organism>
<evidence type="ECO:0000313" key="3">
    <source>
        <dbReference type="Proteomes" id="UP001140094"/>
    </source>
</evidence>
<proteinExistence type="predicted"/>
<keyword evidence="3" id="KW-1185">Reference proteome</keyword>
<feature type="region of interest" description="Disordered" evidence="1">
    <location>
        <begin position="90"/>
        <end position="124"/>
    </location>
</feature>
<reference evidence="2" key="1">
    <citation type="submission" date="2022-07" db="EMBL/GenBank/DDBJ databases">
        <title>Phylogenomic reconstructions and comparative analyses of Kickxellomycotina fungi.</title>
        <authorList>
            <person name="Reynolds N.K."/>
            <person name="Stajich J.E."/>
            <person name="Barry K."/>
            <person name="Grigoriev I.V."/>
            <person name="Crous P."/>
            <person name="Smith M.E."/>
        </authorList>
    </citation>
    <scope>NUCLEOTIDE SEQUENCE</scope>
    <source>
        <strain evidence="2">NRRL 1565</strain>
    </source>
</reference>
<name>A0A9W8HUA8_9FUNG</name>
<comment type="caution">
    <text evidence="2">The sequence shown here is derived from an EMBL/GenBank/DDBJ whole genome shotgun (WGS) entry which is preliminary data.</text>
</comment>
<feature type="compositionally biased region" description="Acidic residues" evidence="1">
    <location>
        <begin position="111"/>
        <end position="124"/>
    </location>
</feature>
<evidence type="ECO:0000256" key="1">
    <source>
        <dbReference type="SAM" id="MobiDB-lite"/>
    </source>
</evidence>